<protein>
    <submittedName>
        <fullName evidence="3">Methyltransferase domain-containing protein</fullName>
    </submittedName>
</protein>
<dbReference type="GO" id="GO:0032259">
    <property type="term" value="P:methylation"/>
    <property type="evidence" value="ECO:0007669"/>
    <property type="project" value="UniProtKB-KW"/>
</dbReference>
<reference evidence="3 4" key="1">
    <citation type="journal article" date="2019" name="Int. J. Syst. Evol. Microbiol.">
        <title>The Global Catalogue of Microorganisms (GCM) 10K type strain sequencing project: providing services to taxonomists for standard genome sequencing and annotation.</title>
        <authorList>
            <consortium name="The Broad Institute Genomics Platform"/>
            <consortium name="The Broad Institute Genome Sequencing Center for Infectious Disease"/>
            <person name="Wu L."/>
            <person name="Ma J."/>
        </authorList>
    </citation>
    <scope>NUCLEOTIDE SEQUENCE [LARGE SCALE GENOMIC DNA]</scope>
    <source>
        <strain evidence="3 4">DT92</strain>
    </source>
</reference>
<dbReference type="GO" id="GO:0008168">
    <property type="term" value="F:methyltransferase activity"/>
    <property type="evidence" value="ECO:0007669"/>
    <property type="project" value="UniProtKB-KW"/>
</dbReference>
<dbReference type="Gene3D" id="3.40.50.150">
    <property type="entry name" value="Vaccinia Virus protein VP39"/>
    <property type="match status" value="1"/>
</dbReference>
<name>A0ABD5XP48_9EURY</name>
<feature type="region of interest" description="Disordered" evidence="1">
    <location>
        <begin position="251"/>
        <end position="281"/>
    </location>
</feature>
<dbReference type="CDD" id="cd02440">
    <property type="entry name" value="AdoMet_MTases"/>
    <property type="match status" value="1"/>
</dbReference>
<sequence length="281" mass="29621">MEAAAAEEAAYRTAGAAERRRFVRETLAPAPGETVVSVGPGPGFEPLELADAVGPAGRVVGVDRSVPMTRLARDRLSGVPEASVVAGDATALPLPDGAADAVTAVQVLQYLGSPGDALAEIRRVLRPSGRAAVFLVDWDTLVVRGADRSSTERVLTAWRDHCRHPTLGSRLHEAASASGLAVRSVDPYAVAAHDPVDDSFAGHLLDFVAEFVADHGAVGTAAATRWRERVATATEEGRAFVGVTGYCHLLTPEDTPDRPRGLRTPGATPPGRPPTRRRPRR</sequence>
<dbReference type="EMBL" id="JBHSZG010000001">
    <property type="protein sequence ID" value="MFC7136887.1"/>
    <property type="molecule type" value="Genomic_DNA"/>
</dbReference>
<dbReference type="InterPro" id="IPR029063">
    <property type="entry name" value="SAM-dependent_MTases_sf"/>
</dbReference>
<dbReference type="SUPFAM" id="SSF53335">
    <property type="entry name" value="S-adenosyl-L-methionine-dependent methyltransferases"/>
    <property type="match status" value="1"/>
</dbReference>
<feature type="domain" description="Methyltransferase type 11" evidence="2">
    <location>
        <begin position="37"/>
        <end position="132"/>
    </location>
</feature>
<organism evidence="3 4">
    <name type="scientific">Halobaculum litoreum</name>
    <dbReference type="NCBI Taxonomy" id="3031998"/>
    <lineage>
        <taxon>Archaea</taxon>
        <taxon>Methanobacteriati</taxon>
        <taxon>Methanobacteriota</taxon>
        <taxon>Stenosarchaea group</taxon>
        <taxon>Halobacteria</taxon>
        <taxon>Halobacteriales</taxon>
        <taxon>Haloferacaceae</taxon>
        <taxon>Halobaculum</taxon>
    </lineage>
</organism>
<evidence type="ECO:0000313" key="3">
    <source>
        <dbReference type="EMBL" id="MFC7136887.1"/>
    </source>
</evidence>
<evidence type="ECO:0000256" key="1">
    <source>
        <dbReference type="SAM" id="MobiDB-lite"/>
    </source>
</evidence>
<dbReference type="PANTHER" id="PTHR43861">
    <property type="entry name" value="TRANS-ACONITATE 2-METHYLTRANSFERASE-RELATED"/>
    <property type="match status" value="1"/>
</dbReference>
<keyword evidence="3" id="KW-0808">Transferase</keyword>
<dbReference type="Pfam" id="PF08241">
    <property type="entry name" value="Methyltransf_11"/>
    <property type="match status" value="1"/>
</dbReference>
<keyword evidence="4" id="KW-1185">Reference proteome</keyword>
<comment type="caution">
    <text evidence="3">The sequence shown here is derived from an EMBL/GenBank/DDBJ whole genome shotgun (WGS) entry which is preliminary data.</text>
</comment>
<dbReference type="InterPro" id="IPR013216">
    <property type="entry name" value="Methyltransf_11"/>
</dbReference>
<gene>
    <name evidence="3" type="ORF">ACFQRB_11145</name>
</gene>
<dbReference type="Proteomes" id="UP001596368">
    <property type="component" value="Unassembled WGS sequence"/>
</dbReference>
<keyword evidence="3" id="KW-0489">Methyltransferase</keyword>
<evidence type="ECO:0000313" key="4">
    <source>
        <dbReference type="Proteomes" id="UP001596368"/>
    </source>
</evidence>
<dbReference type="AlphaFoldDB" id="A0ABD5XP48"/>
<accession>A0ABD5XP48</accession>
<evidence type="ECO:0000259" key="2">
    <source>
        <dbReference type="Pfam" id="PF08241"/>
    </source>
</evidence>
<proteinExistence type="predicted"/>